<feature type="chain" id="PRO_5001665358" evidence="2">
    <location>
        <begin position="19"/>
        <end position="385"/>
    </location>
</feature>
<gene>
    <name evidence="4" type="ORF">HMPREF1991_02144</name>
</gene>
<dbReference type="Pfam" id="PF00149">
    <property type="entry name" value="Metallophos"/>
    <property type="match status" value="1"/>
</dbReference>
<accession>A0A069QID0</accession>
<dbReference type="Gene3D" id="2.60.40.380">
    <property type="entry name" value="Purple acid phosphatase-like, N-terminal"/>
    <property type="match status" value="1"/>
</dbReference>
<evidence type="ECO:0000259" key="3">
    <source>
        <dbReference type="Pfam" id="PF00149"/>
    </source>
</evidence>
<dbReference type="PANTHER" id="PTHR22953:SF153">
    <property type="entry name" value="PURPLE ACID PHOSPHATASE"/>
    <property type="match status" value="1"/>
</dbReference>
<dbReference type="InterPro" id="IPR008963">
    <property type="entry name" value="Purple_acid_Pase-like_N"/>
</dbReference>
<sequence>MKRLIFLAMLLPMLSAKAIKVTHGPYICDMDSTGLTIVWVTDKPGRAWVEVADDSMGHFYGKERPRFYATLHGRRELTDSVHRVRIDGLKPDTHYRYRIFTEPIAQWKYDDWITFGKITATDVWRGKPHEFRTFPAQPRDFTFLVLNDIHERADFMKALCKNIDFKKIDFVLLNGDMSNRINSQVHIFEAYIDTCVSMFATRVPILFNRGNHELRGPFADYLYRYFPTRTGKYYRLQHVCGVDFLFIDSGEDKPDSDIEYSGITEYDRYREEQAQWLRQLQADGTLGRYPVVAISHMPPTLEDWHGPYHMQKTIVPELNKMNVKVMLSGHLHHFGYEKPGEIINFPNLVNSNNTYLLCHVKGGKMEVDYVGLNGKDKKHFSFPLK</sequence>
<dbReference type="PANTHER" id="PTHR22953">
    <property type="entry name" value="ACID PHOSPHATASE RELATED"/>
    <property type="match status" value="1"/>
</dbReference>
<dbReference type="HOGENOM" id="CLU_051012_0_0_10"/>
<dbReference type="InterPro" id="IPR029052">
    <property type="entry name" value="Metallo-depent_PP-like"/>
</dbReference>
<feature type="signal peptide" evidence="2">
    <location>
        <begin position="1"/>
        <end position="18"/>
    </location>
</feature>
<protein>
    <submittedName>
        <fullName evidence="4">Ser/Thr phosphatase family protein</fullName>
    </submittedName>
</protein>
<dbReference type="InterPro" id="IPR039331">
    <property type="entry name" value="PAPs-like"/>
</dbReference>
<name>A0A069QID0_HOYLO</name>
<dbReference type="GO" id="GO:0046872">
    <property type="term" value="F:metal ion binding"/>
    <property type="evidence" value="ECO:0007669"/>
    <property type="project" value="InterPro"/>
</dbReference>
<dbReference type="PATRIC" id="fig|1122985.7.peg.2222"/>
<dbReference type="AlphaFoldDB" id="A0A069QID0"/>
<evidence type="ECO:0000313" key="4">
    <source>
        <dbReference type="EMBL" id="KDR51794.1"/>
    </source>
</evidence>
<keyword evidence="1 2" id="KW-0732">Signal</keyword>
<dbReference type="RefSeq" id="WP_018968479.1">
    <property type="nucleotide sequence ID" value="NZ_KB899231.1"/>
</dbReference>
<evidence type="ECO:0000256" key="1">
    <source>
        <dbReference type="ARBA" id="ARBA00022729"/>
    </source>
</evidence>
<dbReference type="Proteomes" id="UP000027442">
    <property type="component" value="Unassembled WGS sequence"/>
</dbReference>
<proteinExistence type="predicted"/>
<dbReference type="SUPFAM" id="SSF49363">
    <property type="entry name" value="Purple acid phosphatase, N-terminal domain"/>
    <property type="match status" value="1"/>
</dbReference>
<dbReference type="EMBL" id="JNGW01000093">
    <property type="protein sequence ID" value="KDR51794.1"/>
    <property type="molecule type" value="Genomic_DNA"/>
</dbReference>
<dbReference type="eggNOG" id="COG1409">
    <property type="taxonomic scope" value="Bacteria"/>
</dbReference>
<feature type="domain" description="Calcineurin-like phosphoesterase" evidence="3">
    <location>
        <begin position="142"/>
        <end position="333"/>
    </location>
</feature>
<dbReference type="Gene3D" id="3.60.21.10">
    <property type="match status" value="1"/>
</dbReference>
<comment type="caution">
    <text evidence="4">The sequence shown here is derived from an EMBL/GenBank/DDBJ whole genome shotgun (WGS) entry which is preliminary data.</text>
</comment>
<evidence type="ECO:0000313" key="5">
    <source>
        <dbReference type="Proteomes" id="UP000027442"/>
    </source>
</evidence>
<organism evidence="4 5">
    <name type="scientific">Hoylesella loescheii DSM 19665 = JCM 12249 = ATCC 15930</name>
    <dbReference type="NCBI Taxonomy" id="1122985"/>
    <lineage>
        <taxon>Bacteria</taxon>
        <taxon>Pseudomonadati</taxon>
        <taxon>Bacteroidota</taxon>
        <taxon>Bacteroidia</taxon>
        <taxon>Bacteroidales</taxon>
        <taxon>Prevotellaceae</taxon>
        <taxon>Hoylesella</taxon>
    </lineage>
</organism>
<dbReference type="GO" id="GO:0003993">
    <property type="term" value="F:acid phosphatase activity"/>
    <property type="evidence" value="ECO:0007669"/>
    <property type="project" value="InterPro"/>
</dbReference>
<reference evidence="4 5" key="1">
    <citation type="submission" date="2013-08" db="EMBL/GenBank/DDBJ databases">
        <authorList>
            <person name="Weinstock G."/>
            <person name="Sodergren E."/>
            <person name="Wylie T."/>
            <person name="Fulton L."/>
            <person name="Fulton R."/>
            <person name="Fronick C."/>
            <person name="O'Laughlin M."/>
            <person name="Godfrey J."/>
            <person name="Miner T."/>
            <person name="Herter B."/>
            <person name="Appelbaum E."/>
            <person name="Cordes M."/>
            <person name="Lek S."/>
            <person name="Wollam A."/>
            <person name="Pepin K.H."/>
            <person name="Palsikar V.B."/>
            <person name="Mitreva M."/>
            <person name="Wilson R.K."/>
        </authorList>
    </citation>
    <scope>NUCLEOTIDE SEQUENCE [LARGE SCALE GENOMIC DNA]</scope>
    <source>
        <strain evidence="4 5">ATCC 15930</strain>
    </source>
</reference>
<keyword evidence="5" id="KW-1185">Reference proteome</keyword>
<dbReference type="SUPFAM" id="SSF56300">
    <property type="entry name" value="Metallo-dependent phosphatases"/>
    <property type="match status" value="1"/>
</dbReference>
<evidence type="ECO:0000256" key="2">
    <source>
        <dbReference type="SAM" id="SignalP"/>
    </source>
</evidence>
<dbReference type="InterPro" id="IPR004843">
    <property type="entry name" value="Calcineurin-like_PHP"/>
</dbReference>